<accession>A0A6G1PYI0</accession>
<dbReference type="AlphaFoldDB" id="A0A6G1PYI0"/>
<gene>
    <name evidence="2" type="ORF">EXN66_Car011066</name>
</gene>
<evidence type="ECO:0000313" key="2">
    <source>
        <dbReference type="EMBL" id="KAF3695390.1"/>
    </source>
</evidence>
<feature type="region of interest" description="Disordered" evidence="1">
    <location>
        <begin position="1"/>
        <end position="61"/>
    </location>
</feature>
<evidence type="ECO:0000256" key="1">
    <source>
        <dbReference type="SAM" id="MobiDB-lite"/>
    </source>
</evidence>
<keyword evidence="3" id="KW-1185">Reference proteome</keyword>
<organism evidence="2 3">
    <name type="scientific">Channa argus</name>
    <name type="common">Northern snakehead</name>
    <name type="synonym">Ophicephalus argus</name>
    <dbReference type="NCBI Taxonomy" id="215402"/>
    <lineage>
        <taxon>Eukaryota</taxon>
        <taxon>Metazoa</taxon>
        <taxon>Chordata</taxon>
        <taxon>Craniata</taxon>
        <taxon>Vertebrata</taxon>
        <taxon>Euteleostomi</taxon>
        <taxon>Actinopterygii</taxon>
        <taxon>Neopterygii</taxon>
        <taxon>Teleostei</taxon>
        <taxon>Neoteleostei</taxon>
        <taxon>Acanthomorphata</taxon>
        <taxon>Anabantaria</taxon>
        <taxon>Anabantiformes</taxon>
        <taxon>Channoidei</taxon>
        <taxon>Channidae</taxon>
        <taxon>Channa</taxon>
    </lineage>
</organism>
<feature type="compositionally biased region" description="Polar residues" evidence="1">
    <location>
        <begin position="37"/>
        <end position="61"/>
    </location>
</feature>
<dbReference type="Proteomes" id="UP000503349">
    <property type="component" value="Chromosome 11"/>
</dbReference>
<evidence type="ECO:0000313" key="3">
    <source>
        <dbReference type="Proteomes" id="UP000503349"/>
    </source>
</evidence>
<feature type="compositionally biased region" description="Basic and acidic residues" evidence="1">
    <location>
        <begin position="14"/>
        <end position="23"/>
    </location>
</feature>
<proteinExistence type="predicted"/>
<name>A0A6G1PYI0_CHAAH</name>
<reference evidence="2 3" key="1">
    <citation type="submission" date="2019-02" db="EMBL/GenBank/DDBJ databases">
        <title>Opniocepnalus argus genome.</title>
        <authorList>
            <person name="Zhou C."/>
            <person name="Xiao S."/>
        </authorList>
    </citation>
    <scope>NUCLEOTIDE SEQUENCE [LARGE SCALE GENOMIC DNA]</scope>
    <source>
        <strain evidence="2">OARG1902GOOAL</strain>
        <tissue evidence="2">Muscle</tissue>
    </source>
</reference>
<reference evidence="3" key="2">
    <citation type="submission" date="2019-02" db="EMBL/GenBank/DDBJ databases">
        <title>Opniocepnalus argus Var Kimnra genome.</title>
        <authorList>
            <person name="Zhou C."/>
            <person name="Xiao S."/>
        </authorList>
    </citation>
    <scope>NUCLEOTIDE SEQUENCE [LARGE SCALE GENOMIC DNA]</scope>
</reference>
<dbReference type="EMBL" id="CM015722">
    <property type="protein sequence ID" value="KAF3695390.1"/>
    <property type="molecule type" value="Genomic_DNA"/>
</dbReference>
<feature type="compositionally biased region" description="Basic residues" evidence="1">
    <location>
        <begin position="1"/>
        <end position="12"/>
    </location>
</feature>
<protein>
    <submittedName>
        <fullName evidence="2">Uncharacterized protein</fullName>
    </submittedName>
</protein>
<sequence>MTSLHVFHKACQKGKSDRERDNRAANNSGWRRIGTSEWEQAQSHGIQSIQSQCPNDPSTQN</sequence>